<dbReference type="Pfam" id="PF02668">
    <property type="entry name" value="TauD"/>
    <property type="match status" value="1"/>
</dbReference>
<dbReference type="SUPFAM" id="SSF51197">
    <property type="entry name" value="Clavaminate synthase-like"/>
    <property type="match status" value="1"/>
</dbReference>
<evidence type="ECO:0000256" key="4">
    <source>
        <dbReference type="ARBA" id="ARBA00023002"/>
    </source>
</evidence>
<evidence type="ECO:0000256" key="1">
    <source>
        <dbReference type="ARBA" id="ARBA00005896"/>
    </source>
</evidence>
<dbReference type="RefSeq" id="WP_013225811.1">
    <property type="nucleotide sequence ID" value="NC_014318.1"/>
</dbReference>
<comment type="similarity">
    <text evidence="1">Belongs to the TfdA dioxygenase family.</text>
</comment>
<dbReference type="EMBL" id="CP002000">
    <property type="protein sequence ID" value="ADJ45739.1"/>
    <property type="molecule type" value="Genomic_DNA"/>
</dbReference>
<dbReference type="HOGENOM" id="CLU_036005_2_1_11"/>
<dbReference type="GO" id="GO:0046872">
    <property type="term" value="F:metal ion binding"/>
    <property type="evidence" value="ECO:0007669"/>
    <property type="project" value="UniProtKB-KW"/>
</dbReference>
<feature type="domain" description="TauD/TfdA-like" evidence="6">
    <location>
        <begin position="25"/>
        <end position="280"/>
    </location>
</feature>
<dbReference type="eggNOG" id="COG2175">
    <property type="taxonomic scope" value="Bacteria"/>
</dbReference>
<dbReference type="GeneID" id="92871699"/>
<evidence type="ECO:0000256" key="5">
    <source>
        <dbReference type="ARBA" id="ARBA00023004"/>
    </source>
</evidence>
<protein>
    <submittedName>
        <fullName evidence="7">Taurine dioxygenase</fullName>
    </submittedName>
</protein>
<dbReference type="Proteomes" id="UP000000328">
    <property type="component" value="Chromosome"/>
</dbReference>
<dbReference type="PANTHER" id="PTHR30468">
    <property type="entry name" value="ALPHA-KETOGLUTARATE-DEPENDENT SULFONATE DIOXYGENASE"/>
    <property type="match status" value="1"/>
</dbReference>
<keyword evidence="5" id="KW-0408">Iron</keyword>
<keyword evidence="2" id="KW-0479">Metal-binding</keyword>
<evidence type="ECO:0000259" key="6">
    <source>
        <dbReference type="Pfam" id="PF02668"/>
    </source>
</evidence>
<dbReference type="InterPro" id="IPR042098">
    <property type="entry name" value="TauD-like_sf"/>
</dbReference>
<dbReference type="PATRIC" id="fig|749927.5.peg.4096"/>
<dbReference type="Gene3D" id="3.60.130.10">
    <property type="entry name" value="Clavaminate synthase-like"/>
    <property type="match status" value="1"/>
</dbReference>
<proteinExistence type="inferred from homology"/>
<gene>
    <name evidence="7" type="primary">tauD</name>
    <name evidence="7" type="ordered locus">AMED_3961</name>
</gene>
<dbReference type="KEGG" id="amd:AMED_3961"/>
<organism evidence="7 8">
    <name type="scientific">Amycolatopsis mediterranei (strain U-32)</name>
    <dbReference type="NCBI Taxonomy" id="749927"/>
    <lineage>
        <taxon>Bacteria</taxon>
        <taxon>Bacillati</taxon>
        <taxon>Actinomycetota</taxon>
        <taxon>Actinomycetes</taxon>
        <taxon>Pseudonocardiales</taxon>
        <taxon>Pseudonocardiaceae</taxon>
        <taxon>Amycolatopsis</taxon>
    </lineage>
</organism>
<dbReference type="GO" id="GO:0005737">
    <property type="term" value="C:cytoplasm"/>
    <property type="evidence" value="ECO:0007669"/>
    <property type="project" value="TreeGrafter"/>
</dbReference>
<evidence type="ECO:0000256" key="2">
    <source>
        <dbReference type="ARBA" id="ARBA00022723"/>
    </source>
</evidence>
<evidence type="ECO:0000313" key="8">
    <source>
        <dbReference type="Proteomes" id="UP000000328"/>
    </source>
</evidence>
<keyword evidence="4" id="KW-0560">Oxidoreductase</keyword>
<reference evidence="7 8" key="1">
    <citation type="journal article" date="2010" name="Cell Res.">
        <title>Complete genome sequence of the rifamycin SV-producing Amycolatopsis mediterranei U32 revealed its genetic characteristics in phylogeny and metabolism.</title>
        <authorList>
            <person name="Zhao W."/>
            <person name="Zhong Y."/>
            <person name="Yuan H."/>
            <person name="Wang J."/>
            <person name="Zheng H."/>
            <person name="Wang Y."/>
            <person name="Cen X."/>
            <person name="Xu F."/>
            <person name="Bai J."/>
            <person name="Han X."/>
            <person name="Lu G."/>
            <person name="Zhu Y."/>
            <person name="Shao Z."/>
            <person name="Yan H."/>
            <person name="Li C."/>
            <person name="Peng N."/>
            <person name="Zhang Z."/>
            <person name="Zhang Y."/>
            <person name="Lin W."/>
            <person name="Fan Y."/>
            <person name="Qin Z."/>
            <person name="Hu Y."/>
            <person name="Zhu B."/>
            <person name="Wang S."/>
            <person name="Ding X."/>
            <person name="Zhao G.P."/>
        </authorList>
    </citation>
    <scope>NUCLEOTIDE SEQUENCE [LARGE SCALE GENOMIC DNA]</scope>
    <source>
        <strain evidence="8">U-32</strain>
    </source>
</reference>
<sequence length="290" mass="32340">MEQYELDAVKRITTRPARGYRTLAVRGLTPVLGAEVTGLDLTRELTDEQLTELKTAFLDHHVLVFRDQDISVEDHKRLATSFGELRPVNPPPEHGDPYILEVATAPESANVFGNGWHADGTADEEPSLGSMLHITRMPEPGSGGDTLFANMHLAYDMLSPKLKELLAGLTAIHDGAHAFRGHKIPEGYEPPVSEHPVVVRHPETDRPLLFVNPAYTSRIPQLSADESQAVLDLLFSVVPNRPMLACRVRWEPNTLVFWDNRCVQHHATYDYYPHTRFGHRVAINGGPLKG</sequence>
<dbReference type="GO" id="GO:0006790">
    <property type="term" value="P:sulfur compound metabolic process"/>
    <property type="evidence" value="ECO:0007669"/>
    <property type="project" value="TreeGrafter"/>
</dbReference>
<name>A0A0H3D882_AMYMU</name>
<dbReference type="AlphaFoldDB" id="A0A0H3D882"/>
<evidence type="ECO:0000256" key="3">
    <source>
        <dbReference type="ARBA" id="ARBA00022964"/>
    </source>
</evidence>
<dbReference type="InterPro" id="IPR003819">
    <property type="entry name" value="TauD/TfdA-like"/>
</dbReference>
<keyword evidence="3 7" id="KW-0223">Dioxygenase</keyword>
<dbReference type="InterPro" id="IPR051323">
    <property type="entry name" value="AtsK-like"/>
</dbReference>
<dbReference type="PANTHER" id="PTHR30468:SF1">
    <property type="entry name" value="ALPHA-KETOGLUTARATE-DEPENDENT SULFONATE DIOXYGENASE"/>
    <property type="match status" value="1"/>
</dbReference>
<dbReference type="OrthoDB" id="581608at2"/>
<accession>A0A0H3D882</accession>
<dbReference type="GO" id="GO:0000908">
    <property type="term" value="F:taurine dioxygenase activity"/>
    <property type="evidence" value="ECO:0007669"/>
    <property type="project" value="TreeGrafter"/>
</dbReference>
<evidence type="ECO:0000313" key="7">
    <source>
        <dbReference type="EMBL" id="ADJ45739.1"/>
    </source>
</evidence>